<feature type="transmembrane region" description="Helical" evidence="9">
    <location>
        <begin position="690"/>
        <end position="713"/>
    </location>
</feature>
<evidence type="ECO:0000256" key="4">
    <source>
        <dbReference type="ARBA" id="ARBA00022692"/>
    </source>
</evidence>
<feature type="compositionally biased region" description="Low complexity" evidence="8">
    <location>
        <begin position="171"/>
        <end position="181"/>
    </location>
</feature>
<name>A0AAV8QC92_ENSVE</name>
<keyword evidence="12" id="KW-1185">Reference proteome</keyword>
<dbReference type="EMBL" id="JAQQAF010000008">
    <property type="protein sequence ID" value="KAJ8467968.1"/>
    <property type="molecule type" value="Genomic_DNA"/>
</dbReference>
<dbReference type="GO" id="GO:0050982">
    <property type="term" value="P:detection of mechanical stimulus"/>
    <property type="evidence" value="ECO:0007669"/>
    <property type="project" value="UniProtKB-ARBA"/>
</dbReference>
<dbReference type="InterPro" id="IPR023408">
    <property type="entry name" value="MscS_beta-dom_sf"/>
</dbReference>
<feature type="region of interest" description="Disordered" evidence="8">
    <location>
        <begin position="1"/>
        <end position="69"/>
    </location>
</feature>
<dbReference type="Pfam" id="PF00924">
    <property type="entry name" value="MS_channel_2nd"/>
    <property type="match status" value="1"/>
</dbReference>
<dbReference type="AlphaFoldDB" id="A0AAV8QC92"/>
<protein>
    <recommendedName>
        <fullName evidence="7">Mechanosensitive ion channel protein</fullName>
    </recommendedName>
</protein>
<comment type="similarity">
    <text evidence="2 7">Belongs to the MscS (TC 1.A.23) family.</text>
</comment>
<reference evidence="11 12" key="1">
    <citation type="submission" date="2022-12" db="EMBL/GenBank/DDBJ databases">
        <title>Chromosome-scale assembly of the Ensete ventricosum genome.</title>
        <authorList>
            <person name="Dussert Y."/>
            <person name="Stocks J."/>
            <person name="Wendawek A."/>
            <person name="Woldeyes F."/>
            <person name="Nichols R.A."/>
            <person name="Borrell J.S."/>
        </authorList>
    </citation>
    <scope>NUCLEOTIDE SEQUENCE [LARGE SCALE GENOMIC DNA]</scope>
    <source>
        <strain evidence="12">cv. Maze</strain>
        <tissue evidence="11">Seeds</tissue>
    </source>
</reference>
<feature type="region of interest" description="Disordered" evidence="8">
    <location>
        <begin position="83"/>
        <end position="212"/>
    </location>
</feature>
<dbReference type="PIRSF" id="PIRSF017209">
    <property type="entry name" value="Memb_At2g17000_prd"/>
    <property type="match status" value="1"/>
</dbReference>
<dbReference type="GO" id="GO:0008381">
    <property type="term" value="F:mechanosensitive monoatomic ion channel activity"/>
    <property type="evidence" value="ECO:0007669"/>
    <property type="project" value="TreeGrafter"/>
</dbReference>
<dbReference type="SUPFAM" id="SSF50182">
    <property type="entry name" value="Sm-like ribonucleoproteins"/>
    <property type="match status" value="1"/>
</dbReference>
<dbReference type="Proteomes" id="UP001222027">
    <property type="component" value="Unassembled WGS sequence"/>
</dbReference>
<feature type="compositionally biased region" description="Polar residues" evidence="8">
    <location>
        <begin position="268"/>
        <end position="277"/>
    </location>
</feature>
<dbReference type="FunFam" id="2.30.30.60:FF:000003">
    <property type="entry name" value="Predicted mechanosensitive ion channel"/>
    <property type="match status" value="1"/>
</dbReference>
<dbReference type="Gene3D" id="2.30.30.60">
    <property type="match status" value="1"/>
</dbReference>
<feature type="transmembrane region" description="Helical" evidence="9">
    <location>
        <begin position="386"/>
        <end position="404"/>
    </location>
</feature>
<dbReference type="PANTHER" id="PTHR31618">
    <property type="entry name" value="MECHANOSENSITIVE ION CHANNEL PROTEIN 5"/>
    <property type="match status" value="1"/>
</dbReference>
<evidence type="ECO:0000313" key="12">
    <source>
        <dbReference type="Proteomes" id="UP001222027"/>
    </source>
</evidence>
<sequence>MESLRRSLKPHHGGSHKYTSSRNELEEQSVLLHNDGAEHGGEVVVKIDGNNGGRFDQPGPLPDLNGTNNSKVWREASYEFWKEDDGDGRRGGGGGDVGEGFSFKKQQRKNTEAEIGDDPPTRLISTFLHKQRASGAEMSLDMDLEMEELKKHSSCPVSASGSKELRVSFQASSAESHLHPSSSDDDDDDERSLRRRKPSPSTNGVPEGCGGEVVRCTSNGSLHSNFTLLRAKTRSRLMDPAPPPPSVSPVSARNDEVKKSGRIPKSGQIRSGQLKSQQLDEDDEDPFMDDDIPDQFKRTDGRWPTVLQWVSLFLILAAIACSLALSPLERLTLLDLHLWKWFVLLFVLICGRLVSGWVVRLVVFGVERNFLLRKRVLYFVYGIRKAVQNCIWLGLVLISWHLLFDEKVRRETDSNFLLFVTKILFCLIVATLLRLVKTLLVKVLASSFHVSTYFDRIHESLFNQYVIETLSGPPLVEIHNVMEEEERVIAEVQKLQNAGARITNELRAAVLPSKSGRVIGSGPMQKSSQIGKNAKIAGAKQQDEGITIDELHKLNPKNISAWRMKKLMRIVRNGTLTTLDEQVLQESGEDDSVMQIRSEYEAKAAARKIFCNVAKPGAKYIYLVDLMRFMEEDEALKTMSMFEGAKESNRVSRKSLKNWVVNAFRERRALSLTLNDTKTAVNKLHQMANVVVGIIVFAIWLLILGIATTHFFVLLGSQLLLAAFVFGNTLKMIFEAIIFLFVMHPFDVGDRCEVEGVQMVVEEMNILTTVFLRYDNQKITYPNSVLATKSIGNFYRSPDMGDSIDFCVHVATPVEKLALMRERIIRFMENKKEHWYPNPLVVLRDVDDMNRLRISIWMRHRINFQDMGERWARRELVMQEMIKVLRELDIEYRMLPIDVNIRNMPVVDSSRLPSTWTTFNC</sequence>
<dbReference type="PANTHER" id="PTHR31618:SF1">
    <property type="entry name" value="EF-HAND DOMAIN-CONTAINING PROTEIN"/>
    <property type="match status" value="1"/>
</dbReference>
<feature type="transmembrane region" description="Helical" evidence="9">
    <location>
        <begin position="338"/>
        <end position="366"/>
    </location>
</feature>
<proteinExistence type="inferred from homology"/>
<keyword evidence="6 7" id="KW-0472">Membrane</keyword>
<comment type="subcellular location">
    <subcellularLocation>
        <location evidence="1">Membrane</location>
        <topology evidence="1">Multi-pass membrane protein</topology>
    </subcellularLocation>
</comment>
<organism evidence="11 12">
    <name type="scientific">Ensete ventricosum</name>
    <name type="common">Abyssinian banana</name>
    <name type="synonym">Musa ensete</name>
    <dbReference type="NCBI Taxonomy" id="4639"/>
    <lineage>
        <taxon>Eukaryota</taxon>
        <taxon>Viridiplantae</taxon>
        <taxon>Streptophyta</taxon>
        <taxon>Embryophyta</taxon>
        <taxon>Tracheophyta</taxon>
        <taxon>Spermatophyta</taxon>
        <taxon>Magnoliopsida</taxon>
        <taxon>Liliopsida</taxon>
        <taxon>Zingiberales</taxon>
        <taxon>Musaceae</taxon>
        <taxon>Ensete</taxon>
    </lineage>
</organism>
<evidence type="ECO:0000256" key="8">
    <source>
        <dbReference type="SAM" id="MobiDB-lite"/>
    </source>
</evidence>
<accession>A0AAV8QC92</accession>
<keyword evidence="3" id="KW-0813">Transport</keyword>
<evidence type="ECO:0000256" key="6">
    <source>
        <dbReference type="ARBA" id="ARBA00023136"/>
    </source>
</evidence>
<evidence type="ECO:0000256" key="2">
    <source>
        <dbReference type="ARBA" id="ARBA00008017"/>
    </source>
</evidence>
<feature type="transmembrane region" description="Helical" evidence="9">
    <location>
        <begin position="719"/>
        <end position="742"/>
    </location>
</feature>
<feature type="domain" description="Mechanosensitive ion channel MscS" evidence="10">
    <location>
        <begin position="738"/>
        <end position="794"/>
    </location>
</feature>
<dbReference type="GO" id="GO:0005886">
    <property type="term" value="C:plasma membrane"/>
    <property type="evidence" value="ECO:0007669"/>
    <property type="project" value="UniProtKB-UniRule"/>
</dbReference>
<dbReference type="GO" id="GO:0006820">
    <property type="term" value="P:monoatomic anion transport"/>
    <property type="evidence" value="ECO:0007669"/>
    <property type="project" value="TreeGrafter"/>
</dbReference>
<keyword evidence="4 9" id="KW-0812">Transmembrane</keyword>
<evidence type="ECO:0000256" key="1">
    <source>
        <dbReference type="ARBA" id="ARBA00004141"/>
    </source>
</evidence>
<dbReference type="InterPro" id="IPR016688">
    <property type="entry name" value="MscS-like_plants/fungi"/>
</dbReference>
<evidence type="ECO:0000313" key="11">
    <source>
        <dbReference type="EMBL" id="KAJ8467968.1"/>
    </source>
</evidence>
<comment type="caution">
    <text evidence="11">The sequence shown here is derived from an EMBL/GenBank/DDBJ whole genome shotgun (WGS) entry which is preliminary data.</text>
</comment>
<gene>
    <name evidence="11" type="ORF">OPV22_030520</name>
</gene>
<keyword evidence="5 9" id="KW-1133">Transmembrane helix</keyword>
<feature type="transmembrane region" description="Helical" evidence="9">
    <location>
        <begin position="416"/>
        <end position="436"/>
    </location>
</feature>
<evidence type="ECO:0000259" key="10">
    <source>
        <dbReference type="Pfam" id="PF00924"/>
    </source>
</evidence>
<feature type="transmembrane region" description="Helical" evidence="9">
    <location>
        <begin position="306"/>
        <end position="326"/>
    </location>
</feature>
<dbReference type="InterPro" id="IPR006685">
    <property type="entry name" value="MscS_channel_2nd"/>
</dbReference>
<evidence type="ECO:0000256" key="9">
    <source>
        <dbReference type="SAM" id="Phobius"/>
    </source>
</evidence>
<dbReference type="InterPro" id="IPR010920">
    <property type="entry name" value="LSM_dom_sf"/>
</dbReference>
<evidence type="ECO:0000256" key="3">
    <source>
        <dbReference type="ARBA" id="ARBA00022448"/>
    </source>
</evidence>
<feature type="region of interest" description="Disordered" evidence="8">
    <location>
        <begin position="236"/>
        <end position="286"/>
    </location>
</feature>
<evidence type="ECO:0000256" key="7">
    <source>
        <dbReference type="PIRNR" id="PIRNR017209"/>
    </source>
</evidence>
<evidence type="ECO:0000256" key="5">
    <source>
        <dbReference type="ARBA" id="ARBA00022989"/>
    </source>
</evidence>
<feature type="compositionally biased region" description="Basic residues" evidence="8">
    <location>
        <begin position="1"/>
        <end position="15"/>
    </location>
</feature>